<dbReference type="PANTHER" id="PTHR35793">
    <property type="entry name" value="INNER MEMBRANE PROTEIN YJIG"/>
    <property type="match status" value="1"/>
</dbReference>
<dbReference type="InterPro" id="IPR052549">
    <property type="entry name" value="SpmB"/>
</dbReference>
<evidence type="ECO:0000313" key="4">
    <source>
        <dbReference type="Proteomes" id="UP000029444"/>
    </source>
</evidence>
<dbReference type="InterPro" id="IPR011642">
    <property type="entry name" value="Gate_dom"/>
</dbReference>
<reference evidence="3 4" key="1">
    <citation type="submission" date="2012-09" db="EMBL/GenBank/DDBJ databases">
        <title>Genome Sequence of alkane-degrading Bacterium Alcanivorax sp. 19-m-6.</title>
        <authorList>
            <person name="Lai Q."/>
            <person name="Shao Z."/>
        </authorList>
    </citation>
    <scope>NUCLEOTIDE SEQUENCE [LARGE SCALE GENOMIC DNA]</scope>
    <source>
        <strain evidence="3 4">19-m-6</strain>
    </source>
</reference>
<feature type="domain" description="Nucleoside transporter/FeoB GTPase Gate" evidence="2">
    <location>
        <begin position="47"/>
        <end position="156"/>
    </location>
</feature>
<dbReference type="STRING" id="1177154.Y5S_01059"/>
<dbReference type="EMBL" id="ARXV01000003">
    <property type="protein sequence ID" value="KGD65835.1"/>
    <property type="molecule type" value="Genomic_DNA"/>
</dbReference>
<feature type="transmembrane region" description="Helical" evidence="1">
    <location>
        <begin position="170"/>
        <end position="189"/>
    </location>
</feature>
<feature type="transmembrane region" description="Helical" evidence="1">
    <location>
        <begin position="201"/>
        <end position="222"/>
    </location>
</feature>
<dbReference type="Pfam" id="PF07670">
    <property type="entry name" value="Gate"/>
    <property type="match status" value="2"/>
</dbReference>
<dbReference type="Proteomes" id="UP000029444">
    <property type="component" value="Unassembled WGS sequence"/>
</dbReference>
<feature type="transmembrane region" description="Helical" evidence="1">
    <location>
        <begin position="273"/>
        <end position="292"/>
    </location>
</feature>
<organism evidence="3 4">
    <name type="scientific">Alcanivorax nanhaiticus</name>
    <dbReference type="NCBI Taxonomy" id="1177154"/>
    <lineage>
        <taxon>Bacteria</taxon>
        <taxon>Pseudomonadati</taxon>
        <taxon>Pseudomonadota</taxon>
        <taxon>Gammaproteobacteria</taxon>
        <taxon>Oceanospirillales</taxon>
        <taxon>Alcanivoracaceae</taxon>
        <taxon>Alcanivorax</taxon>
    </lineage>
</organism>
<sequence>MHRLFSLFFLAGVAGACIQLLMGDMEAPGRLVNALWAAADLAVQVSLGLIGVLALWSGLFRLAEASNLAERLSGWLTPLLSKLMPGLVRNPKATAPVTMNLAANMLGLDNAATPLGLKAMEALQANNPAPRVATDSQIMFLVLNTSSVTLVPVTVLLFRAQQGAADPAAVYLPLLMATTASTFVGIWLTSKVQKISLFQPLILLVAGLWLALLAGLGLVVWLAPAELANTLSSLLGNGILLLVLAAFFVAAWRTRVDSYDVFVEGAKEGFTTAVRIIPYLVAMLAAIAMLRAGGVLELFLAGFRWLATAMGMDTRFVEALPVALMKPLSGSGARAAMIDVMQTQGVDSLAGRMAAVMQGSTETTFYVLVVYFGSVGIRDFRYALWCGLAADAAGLLCAILISYAFWG</sequence>
<dbReference type="GO" id="GO:0005886">
    <property type="term" value="C:plasma membrane"/>
    <property type="evidence" value="ECO:0007669"/>
    <property type="project" value="TreeGrafter"/>
</dbReference>
<feature type="transmembrane region" description="Helical" evidence="1">
    <location>
        <begin position="138"/>
        <end position="158"/>
    </location>
</feature>
<keyword evidence="1" id="KW-0812">Transmembrane</keyword>
<dbReference type="RefSeq" id="WP_035231043.1">
    <property type="nucleotide sequence ID" value="NZ_ARXV01000003.1"/>
</dbReference>
<dbReference type="eggNOG" id="COG0700">
    <property type="taxonomic scope" value="Bacteria"/>
</dbReference>
<accession>A0A095UTG1</accession>
<gene>
    <name evidence="3" type="ORF">Y5S_01059</name>
</gene>
<dbReference type="InterPro" id="IPR011415">
    <property type="entry name" value="SpmA_SpmB"/>
</dbReference>
<comment type="caution">
    <text evidence="3">The sequence shown here is derived from an EMBL/GenBank/DDBJ whole genome shotgun (WGS) entry which is preliminary data.</text>
</comment>
<proteinExistence type="predicted"/>
<dbReference type="PIRSF" id="PIRSF036542">
    <property type="entry name" value="SpmA_SpmB"/>
    <property type="match status" value="1"/>
</dbReference>
<dbReference type="PROSITE" id="PS51257">
    <property type="entry name" value="PROKAR_LIPOPROTEIN"/>
    <property type="match status" value="1"/>
</dbReference>
<dbReference type="AlphaFoldDB" id="A0A095UTG1"/>
<keyword evidence="4" id="KW-1185">Reference proteome</keyword>
<name>A0A095UTG1_9GAMM</name>
<dbReference type="OrthoDB" id="9805623at2"/>
<keyword evidence="1" id="KW-0472">Membrane</keyword>
<protein>
    <recommendedName>
        <fullName evidence="2">Nucleoside transporter/FeoB GTPase Gate domain-containing protein</fullName>
    </recommendedName>
</protein>
<feature type="domain" description="Nucleoside transporter/FeoB GTPase Gate" evidence="2">
    <location>
        <begin position="274"/>
        <end position="377"/>
    </location>
</feature>
<dbReference type="PANTHER" id="PTHR35793:SF2">
    <property type="entry name" value="INNER MEMBRANE PROTEIN YJIG"/>
    <property type="match status" value="1"/>
</dbReference>
<keyword evidence="1" id="KW-1133">Transmembrane helix</keyword>
<dbReference type="PATRIC" id="fig|1177154.3.peg.1076"/>
<feature type="transmembrane region" description="Helical" evidence="1">
    <location>
        <begin position="31"/>
        <end position="56"/>
    </location>
</feature>
<evidence type="ECO:0000313" key="3">
    <source>
        <dbReference type="EMBL" id="KGD65835.1"/>
    </source>
</evidence>
<evidence type="ECO:0000256" key="1">
    <source>
        <dbReference type="SAM" id="Phobius"/>
    </source>
</evidence>
<feature type="transmembrane region" description="Helical" evidence="1">
    <location>
        <begin position="234"/>
        <end position="252"/>
    </location>
</feature>
<feature type="transmembrane region" description="Helical" evidence="1">
    <location>
        <begin position="382"/>
        <end position="406"/>
    </location>
</feature>
<dbReference type="eggNOG" id="COG2715">
    <property type="taxonomic scope" value="Bacteria"/>
</dbReference>
<evidence type="ECO:0000259" key="2">
    <source>
        <dbReference type="Pfam" id="PF07670"/>
    </source>
</evidence>